<feature type="region of interest" description="Disordered" evidence="6">
    <location>
        <begin position="566"/>
        <end position="589"/>
    </location>
</feature>
<accession>A0A8H7R086</accession>
<evidence type="ECO:0000313" key="10">
    <source>
        <dbReference type="Proteomes" id="UP000603453"/>
    </source>
</evidence>
<feature type="transmembrane region" description="Helical" evidence="7">
    <location>
        <begin position="688"/>
        <end position="708"/>
    </location>
</feature>
<evidence type="ECO:0000256" key="2">
    <source>
        <dbReference type="ARBA" id="ARBA00022554"/>
    </source>
</evidence>
<dbReference type="Gene3D" id="3.20.100.30">
    <property type="entry name" value="VTC, catalytic tunnel domain"/>
    <property type="match status" value="1"/>
</dbReference>
<dbReference type="CDD" id="cd07751">
    <property type="entry name" value="PolyPPase_VTC4_like"/>
    <property type="match status" value="1"/>
</dbReference>
<name>A0A8H7R086_9FUNG</name>
<dbReference type="InterPro" id="IPR003807">
    <property type="entry name" value="DUF202"/>
</dbReference>
<comment type="subcellular location">
    <subcellularLocation>
        <location evidence="1">Vacuole membrane</location>
        <topology evidence="1">Multi-pass membrane protein</topology>
    </subcellularLocation>
</comment>
<evidence type="ECO:0000256" key="3">
    <source>
        <dbReference type="ARBA" id="ARBA00022692"/>
    </source>
</evidence>
<dbReference type="Pfam" id="PF02656">
    <property type="entry name" value="DUF202"/>
    <property type="match status" value="1"/>
</dbReference>
<sequence length="792" mass="90723">MKYGLELQENIFPPWRLSYISYDILKQELKSRQLDHGWTNRDENDFVHLLDNELAKVYDFVNAKLSEIDARILYCERTIQTLQKNPNMNSDANYSIMDEALTDILFDVNDLSKFTRVNFTAIQKMLKKHDRWTGLDLKKTYVTKLREKPLDKQRFDVAIVYISALHDICRNRGKQSPGNSASGGDQNAFERATAKYWIHPDNITEVKAIIMLHLPVLIFNKAKKFEASDSAVSSIYFDNPNFDLYTGRLQRDEMAEAIRFRWYGPYSSKSVFIERKTHHAVWLDGASVKDRFRIGDDRVNQFVSGQYTADQIAQELRNKGVEETTIKDTHFIGTGVQTSLKEKKLEPVIRVFYNRTAFQLPDNQRVRISLDTDLTFIREDHLDGVPRRLNNNWRRQDVGIDSPFPHLQDHEILRFPYAVLETKLQTHLGQEPPAWLNSLIEGHLVHEVPRFSKYLHGACHFYKDRLALLPWWLSEMNVDIRKPRAENIGLTRSRSFKPLIDGRYRRAMIEEKERINKEAVINNKDVSPPGFSKQGAQELNRRRSITDEKGAWKPTKREEFSLVDLNTSTPKIPPPLAQNHLPRDRFPTNNQSTNKFISSSSDLYHEDKGQLQPPSAKFYQAGDNINGSKGRLVPSNDIVFKKQLGSPVDILELEDLEKGKGGGAAGGGRLKVKVRVEPKTFFANERTFIAWLQFCALLLTVALNLLNFGDSISRIIGGVFIGLAAGIAIYALYRFEKRAWMINRQDQGRYDDIWGPAVLCVLLVAALIVNFYLRFSSTATPAAGANSQPTAA</sequence>
<dbReference type="PROSITE" id="PS51382">
    <property type="entry name" value="SPX"/>
    <property type="match status" value="1"/>
</dbReference>
<dbReference type="EMBL" id="JAEPRD010000065">
    <property type="protein sequence ID" value="KAG2202054.1"/>
    <property type="molecule type" value="Genomic_DNA"/>
</dbReference>
<dbReference type="InterPro" id="IPR018966">
    <property type="entry name" value="VTC_domain"/>
</dbReference>
<dbReference type="PANTHER" id="PTHR46140:SF1">
    <property type="entry name" value="VACUOLAR TRANSPORTER CHAPERONE COMPLEX SUBUNIT 4-RELATED"/>
    <property type="match status" value="1"/>
</dbReference>
<feature type="transmembrane region" description="Helical" evidence="7">
    <location>
        <begin position="715"/>
        <end position="733"/>
    </location>
</feature>
<evidence type="ECO:0000313" key="9">
    <source>
        <dbReference type="EMBL" id="KAG2202054.1"/>
    </source>
</evidence>
<feature type="domain" description="SPX" evidence="8">
    <location>
        <begin position="1"/>
        <end position="143"/>
    </location>
</feature>
<dbReference type="GO" id="GO:0006799">
    <property type="term" value="P:polyphosphate biosynthetic process"/>
    <property type="evidence" value="ECO:0007669"/>
    <property type="project" value="UniProtKB-ARBA"/>
</dbReference>
<keyword evidence="4 7" id="KW-1133">Transmembrane helix</keyword>
<dbReference type="AlphaFoldDB" id="A0A8H7R086"/>
<feature type="transmembrane region" description="Helical" evidence="7">
    <location>
        <begin position="753"/>
        <end position="773"/>
    </location>
</feature>
<dbReference type="GO" id="GO:0033254">
    <property type="term" value="C:vacuolar transporter chaperone complex"/>
    <property type="evidence" value="ECO:0007669"/>
    <property type="project" value="TreeGrafter"/>
</dbReference>
<keyword evidence="3 7" id="KW-0812">Transmembrane</keyword>
<keyword evidence="5 7" id="KW-0472">Membrane</keyword>
<dbReference type="CDD" id="cd14480">
    <property type="entry name" value="SPX_VTC2_like"/>
    <property type="match status" value="1"/>
</dbReference>
<dbReference type="OrthoDB" id="6493944at2759"/>
<dbReference type="Proteomes" id="UP000603453">
    <property type="component" value="Unassembled WGS sequence"/>
</dbReference>
<evidence type="ECO:0000256" key="7">
    <source>
        <dbReference type="SAM" id="Phobius"/>
    </source>
</evidence>
<proteinExistence type="predicted"/>
<reference evidence="9" key="1">
    <citation type="submission" date="2020-12" db="EMBL/GenBank/DDBJ databases">
        <title>Metabolic potential, ecology and presence of endohyphal bacteria is reflected in genomic diversity of Mucoromycotina.</title>
        <authorList>
            <person name="Muszewska A."/>
            <person name="Okrasinska A."/>
            <person name="Steczkiewicz K."/>
            <person name="Drgas O."/>
            <person name="Orlowska M."/>
            <person name="Perlinska-Lenart U."/>
            <person name="Aleksandrzak-Piekarczyk T."/>
            <person name="Szatraj K."/>
            <person name="Zielenkiewicz U."/>
            <person name="Pilsyk S."/>
            <person name="Malc E."/>
            <person name="Mieczkowski P."/>
            <person name="Kruszewska J.S."/>
            <person name="Biernat P."/>
            <person name="Pawlowska J."/>
        </authorList>
    </citation>
    <scope>NUCLEOTIDE SEQUENCE</scope>
    <source>
        <strain evidence="9">WA0000017839</strain>
    </source>
</reference>
<evidence type="ECO:0000256" key="1">
    <source>
        <dbReference type="ARBA" id="ARBA00004128"/>
    </source>
</evidence>
<dbReference type="GO" id="GO:0000329">
    <property type="term" value="C:fungal-type vacuole membrane"/>
    <property type="evidence" value="ECO:0007669"/>
    <property type="project" value="TreeGrafter"/>
</dbReference>
<gene>
    <name evidence="9" type="ORF">INT47_006246</name>
</gene>
<evidence type="ECO:0000256" key="4">
    <source>
        <dbReference type="ARBA" id="ARBA00022989"/>
    </source>
</evidence>
<evidence type="ECO:0000256" key="5">
    <source>
        <dbReference type="ARBA" id="ARBA00023136"/>
    </source>
</evidence>
<evidence type="ECO:0000259" key="8">
    <source>
        <dbReference type="PROSITE" id="PS51382"/>
    </source>
</evidence>
<evidence type="ECO:0000256" key="6">
    <source>
        <dbReference type="SAM" id="MobiDB-lite"/>
    </source>
</evidence>
<organism evidence="9 10">
    <name type="scientific">Mucor saturninus</name>
    <dbReference type="NCBI Taxonomy" id="64648"/>
    <lineage>
        <taxon>Eukaryota</taxon>
        <taxon>Fungi</taxon>
        <taxon>Fungi incertae sedis</taxon>
        <taxon>Mucoromycota</taxon>
        <taxon>Mucoromycotina</taxon>
        <taxon>Mucoromycetes</taxon>
        <taxon>Mucorales</taxon>
        <taxon>Mucorineae</taxon>
        <taxon>Mucoraceae</taxon>
        <taxon>Mucor</taxon>
    </lineage>
</organism>
<dbReference type="InterPro" id="IPR042267">
    <property type="entry name" value="VTC_sf"/>
</dbReference>
<dbReference type="Pfam" id="PF09359">
    <property type="entry name" value="VTC"/>
    <property type="match status" value="1"/>
</dbReference>
<dbReference type="InterPro" id="IPR051572">
    <property type="entry name" value="VTC_Complex_Subunit"/>
</dbReference>
<comment type="caution">
    <text evidence="9">The sequence shown here is derived from an EMBL/GenBank/DDBJ whole genome shotgun (WGS) entry which is preliminary data.</text>
</comment>
<keyword evidence="10" id="KW-1185">Reference proteome</keyword>
<keyword evidence="2" id="KW-0926">Vacuole</keyword>
<dbReference type="InterPro" id="IPR004331">
    <property type="entry name" value="SPX_dom"/>
</dbReference>
<dbReference type="PANTHER" id="PTHR46140">
    <property type="entry name" value="VACUOLAR TRANSPORTER CHAPERONE 1-RELATED"/>
    <property type="match status" value="1"/>
</dbReference>
<protein>
    <recommendedName>
        <fullName evidence="8">SPX domain-containing protein</fullName>
    </recommendedName>
</protein>